<organism evidence="7 8">
    <name type="scientific">Exiguobacterium aestuarii</name>
    <dbReference type="NCBI Taxonomy" id="273527"/>
    <lineage>
        <taxon>Bacteria</taxon>
        <taxon>Bacillati</taxon>
        <taxon>Bacillota</taxon>
        <taxon>Bacilli</taxon>
        <taxon>Bacillales</taxon>
        <taxon>Bacillales Family XII. Incertae Sedis</taxon>
        <taxon>Exiguobacterium</taxon>
    </lineage>
</organism>
<dbReference type="PANTHER" id="PTHR42792:SF2">
    <property type="entry name" value="FLAGELLIN"/>
    <property type="match status" value="1"/>
</dbReference>
<proteinExistence type="inferred from homology"/>
<keyword evidence="4" id="KW-0964">Secreted</keyword>
<evidence type="ECO:0000313" key="8">
    <source>
        <dbReference type="Proteomes" id="UP001596439"/>
    </source>
</evidence>
<dbReference type="InterPro" id="IPR001029">
    <property type="entry name" value="Flagellin_N"/>
</dbReference>
<comment type="similarity">
    <text evidence="1 4">Belongs to the bacterial flagellin family.</text>
</comment>
<comment type="subcellular location">
    <subcellularLocation>
        <location evidence="4">Secreted</location>
    </subcellularLocation>
    <subcellularLocation>
        <location evidence="4">Bacterial flagellum</location>
    </subcellularLocation>
</comment>
<evidence type="ECO:0000256" key="3">
    <source>
        <dbReference type="ARBA" id="ARBA00023143"/>
    </source>
</evidence>
<dbReference type="Pfam" id="PF00669">
    <property type="entry name" value="Flagellin_N"/>
    <property type="match status" value="1"/>
</dbReference>
<dbReference type="InterPro" id="IPR046358">
    <property type="entry name" value="Flagellin_C"/>
</dbReference>
<keyword evidence="7" id="KW-0282">Flagellum</keyword>
<evidence type="ECO:0000256" key="1">
    <source>
        <dbReference type="ARBA" id="ARBA00005709"/>
    </source>
</evidence>
<dbReference type="Gene3D" id="6.10.10.10">
    <property type="entry name" value="Flagellar export chaperone, C-terminal domain"/>
    <property type="match status" value="1"/>
</dbReference>
<sequence length="300" mass="32527">MKITNNVQALKAYTSLSLNQASMKKTMDRLSSGVRINKASDDAAGLAISEKMRMRLDSLSMAERNTLDGISLTQSLEGGMNETHSLLQRMRELSVQAANGTLSGDDAKAVQEEINALTEEVTRIAETTEFNSKKVMNGEYMKGENTLFFQIGAGSNEAVILNVEDMRAHALKITTTTPGGGKLPAVDHDNDLKTPNKVYYALSVLTPAKAEEAISKFDAAINRVSLERSKLGAIQNRLEANVSVVAIGSENLTASESRIRDADMAREMMDFARLNILNQSGMAMIAQSNALPQGVLQLLN</sequence>
<dbReference type="RefSeq" id="WP_214786901.1">
    <property type="nucleotide sequence ID" value="NZ_JANIEL010000010.1"/>
</dbReference>
<comment type="function">
    <text evidence="4">Flagellin is the subunit protein which polymerizes to form the filaments of bacterial flagella.</text>
</comment>
<keyword evidence="3 4" id="KW-0975">Bacterial flagellum</keyword>
<protein>
    <recommendedName>
        <fullName evidence="2 4">Flagellin</fullName>
    </recommendedName>
</protein>
<dbReference type="Gene3D" id="1.20.1330.10">
    <property type="entry name" value="f41 fragment of flagellin, N-terminal domain"/>
    <property type="match status" value="1"/>
</dbReference>
<accession>A0ABW2PNJ3</accession>
<name>A0ABW2PNJ3_9BACL</name>
<evidence type="ECO:0000313" key="7">
    <source>
        <dbReference type="EMBL" id="MFC7389138.1"/>
    </source>
</evidence>
<feature type="domain" description="Flagellin N-terminal" evidence="5">
    <location>
        <begin position="3"/>
        <end position="139"/>
    </location>
</feature>
<evidence type="ECO:0000256" key="4">
    <source>
        <dbReference type="RuleBase" id="RU362073"/>
    </source>
</evidence>
<dbReference type="PANTHER" id="PTHR42792">
    <property type="entry name" value="FLAGELLIN"/>
    <property type="match status" value="1"/>
</dbReference>
<dbReference type="Proteomes" id="UP001596439">
    <property type="component" value="Unassembled WGS sequence"/>
</dbReference>
<keyword evidence="7" id="KW-0966">Cell projection</keyword>
<evidence type="ECO:0000259" key="5">
    <source>
        <dbReference type="Pfam" id="PF00669"/>
    </source>
</evidence>
<dbReference type="EMBL" id="JBHTCE010000001">
    <property type="protein sequence ID" value="MFC7389138.1"/>
    <property type="molecule type" value="Genomic_DNA"/>
</dbReference>
<evidence type="ECO:0000259" key="6">
    <source>
        <dbReference type="Pfam" id="PF00700"/>
    </source>
</evidence>
<feature type="domain" description="Flagellin C-terminal" evidence="6">
    <location>
        <begin position="215"/>
        <end position="299"/>
    </location>
</feature>
<keyword evidence="7" id="KW-0969">Cilium</keyword>
<dbReference type="PRINTS" id="PR00207">
    <property type="entry name" value="FLAGELLIN"/>
</dbReference>
<dbReference type="Pfam" id="PF00700">
    <property type="entry name" value="Flagellin_C"/>
    <property type="match status" value="1"/>
</dbReference>
<comment type="caution">
    <text evidence="7">The sequence shown here is derived from an EMBL/GenBank/DDBJ whole genome shotgun (WGS) entry which is preliminary data.</text>
</comment>
<dbReference type="InterPro" id="IPR001492">
    <property type="entry name" value="Flagellin"/>
</dbReference>
<keyword evidence="8" id="KW-1185">Reference proteome</keyword>
<dbReference type="InterPro" id="IPR042187">
    <property type="entry name" value="Flagellin_C_sub2"/>
</dbReference>
<reference evidence="8" key="1">
    <citation type="journal article" date="2019" name="Int. J. Syst. Evol. Microbiol.">
        <title>The Global Catalogue of Microorganisms (GCM) 10K type strain sequencing project: providing services to taxonomists for standard genome sequencing and annotation.</title>
        <authorList>
            <consortium name="The Broad Institute Genomics Platform"/>
            <consortium name="The Broad Institute Genome Sequencing Center for Infectious Disease"/>
            <person name="Wu L."/>
            <person name="Ma J."/>
        </authorList>
    </citation>
    <scope>NUCLEOTIDE SEQUENCE [LARGE SCALE GENOMIC DNA]</scope>
    <source>
        <strain evidence="8">CCUG 55590</strain>
    </source>
</reference>
<dbReference type="SUPFAM" id="SSF64518">
    <property type="entry name" value="Phase 1 flagellin"/>
    <property type="match status" value="1"/>
</dbReference>
<gene>
    <name evidence="7" type="ORF">ACFQO8_03205</name>
</gene>
<evidence type="ECO:0000256" key="2">
    <source>
        <dbReference type="ARBA" id="ARBA00020110"/>
    </source>
</evidence>